<proteinExistence type="predicted"/>
<dbReference type="InterPro" id="IPR016164">
    <property type="entry name" value="FAD-linked_Oxase-like_C"/>
</dbReference>
<evidence type="ECO:0000256" key="2">
    <source>
        <dbReference type="ARBA" id="ARBA00022827"/>
    </source>
</evidence>
<name>A0ABW4YRX6_9HYPH</name>
<dbReference type="PANTHER" id="PTHR11748:SF119">
    <property type="entry name" value="D-2-HYDROXYGLUTARATE DEHYDROGENASE"/>
    <property type="match status" value="1"/>
</dbReference>
<evidence type="ECO:0000256" key="1">
    <source>
        <dbReference type="ARBA" id="ARBA00022630"/>
    </source>
</evidence>
<evidence type="ECO:0000313" key="5">
    <source>
        <dbReference type="Proteomes" id="UP001597299"/>
    </source>
</evidence>
<evidence type="ECO:0000259" key="3">
    <source>
        <dbReference type="PROSITE" id="PS51387"/>
    </source>
</evidence>
<dbReference type="RefSeq" id="WP_213354672.1">
    <property type="nucleotide sequence ID" value="NZ_JAHBGB010000041.1"/>
</dbReference>
<protein>
    <submittedName>
        <fullName evidence="4">FAD-binding oxidoreductase</fullName>
    </submittedName>
</protein>
<dbReference type="Gene3D" id="3.30.465.10">
    <property type="match status" value="1"/>
</dbReference>
<dbReference type="PROSITE" id="PS51387">
    <property type="entry name" value="FAD_PCMH"/>
    <property type="match status" value="1"/>
</dbReference>
<dbReference type="InterPro" id="IPR006094">
    <property type="entry name" value="Oxid_FAD_bind_N"/>
</dbReference>
<dbReference type="SUPFAM" id="SSF55103">
    <property type="entry name" value="FAD-linked oxidases, C-terminal domain"/>
    <property type="match status" value="1"/>
</dbReference>
<dbReference type="InterPro" id="IPR016166">
    <property type="entry name" value="FAD-bd_PCMH"/>
</dbReference>
<dbReference type="PANTHER" id="PTHR11748">
    <property type="entry name" value="D-LACTATE DEHYDROGENASE"/>
    <property type="match status" value="1"/>
</dbReference>
<keyword evidence="1" id="KW-0285">Flavoprotein</keyword>
<dbReference type="SUPFAM" id="SSF56176">
    <property type="entry name" value="FAD-binding/transporter-associated domain-like"/>
    <property type="match status" value="1"/>
</dbReference>
<organism evidence="4 5">
    <name type="scientific">Ancylobacter oerskovii</name>
    <dbReference type="NCBI Taxonomy" id="459519"/>
    <lineage>
        <taxon>Bacteria</taxon>
        <taxon>Pseudomonadati</taxon>
        <taxon>Pseudomonadota</taxon>
        <taxon>Alphaproteobacteria</taxon>
        <taxon>Hyphomicrobiales</taxon>
        <taxon>Xanthobacteraceae</taxon>
        <taxon>Ancylobacter</taxon>
    </lineage>
</organism>
<accession>A0ABW4YRX6</accession>
<dbReference type="InterPro" id="IPR036318">
    <property type="entry name" value="FAD-bd_PCMH-like_sf"/>
</dbReference>
<dbReference type="Proteomes" id="UP001597299">
    <property type="component" value="Unassembled WGS sequence"/>
</dbReference>
<reference evidence="5" key="1">
    <citation type="journal article" date="2019" name="Int. J. Syst. Evol. Microbiol.">
        <title>The Global Catalogue of Microorganisms (GCM) 10K type strain sequencing project: providing services to taxonomists for standard genome sequencing and annotation.</title>
        <authorList>
            <consortium name="The Broad Institute Genomics Platform"/>
            <consortium name="The Broad Institute Genome Sequencing Center for Infectious Disease"/>
            <person name="Wu L."/>
            <person name="Ma J."/>
        </authorList>
    </citation>
    <scope>NUCLEOTIDE SEQUENCE [LARGE SCALE GENOMIC DNA]</scope>
    <source>
        <strain evidence="5">CCM 7435</strain>
    </source>
</reference>
<evidence type="ECO:0000313" key="4">
    <source>
        <dbReference type="EMBL" id="MFD2139072.1"/>
    </source>
</evidence>
<feature type="domain" description="FAD-binding PCMH-type" evidence="3">
    <location>
        <begin position="46"/>
        <end position="219"/>
    </location>
</feature>
<sequence length="469" mass="50956">MSDRPRYDLAALRTRLDGIRLEDNPALVRQKSRDFYWYSPILKRQLDAVAADLVAYPASQDDVVRVLEACAELAIPVTPRGAGTGNYGQAMPLAGGVVLDLSGMDRVLDIAPGRVVAQAGALLADIDAATRATGQELRLSPSTYRTASIGGFIAGGSGGVGSIMWGGLRDLGNILGLTVVTMERQPRVLRLTGEEVGKVAHAYGTNGIITEVTMPLAPAYGWLEAIIGFDDFGRACSYANALGEQDALAKKLVSVVAAPVPQLYFLRHRPFLPDGKHVVLAMVDVLAADAFAAFTTRHGGEFLFRSDLVPAERRAGLPPIYELAWNHTTLRALRVDPAITYLQTLYPFPHQLDLVARLHARLGAEVPAHLEFVRFDGKVTCFGLPLVQFTTEERLEEIIAIHEEMGAVVFNPHRYTLEEGGMKQTDAVQLAFKREADPAGLLNPGKMIGWENPDFDLASGRLYLFQGLA</sequence>
<dbReference type="EMBL" id="JBHUHD010000001">
    <property type="protein sequence ID" value="MFD2139072.1"/>
    <property type="molecule type" value="Genomic_DNA"/>
</dbReference>
<keyword evidence="5" id="KW-1185">Reference proteome</keyword>
<dbReference type="Pfam" id="PF01565">
    <property type="entry name" value="FAD_binding_4"/>
    <property type="match status" value="1"/>
</dbReference>
<comment type="caution">
    <text evidence="4">The sequence shown here is derived from an EMBL/GenBank/DDBJ whole genome shotgun (WGS) entry which is preliminary data.</text>
</comment>
<dbReference type="InterPro" id="IPR016169">
    <property type="entry name" value="FAD-bd_PCMH_sub2"/>
</dbReference>
<gene>
    <name evidence="4" type="ORF">ACFSNC_01530</name>
</gene>
<keyword evidence="2" id="KW-0274">FAD</keyword>